<dbReference type="EMBL" id="JADBEM010000001">
    <property type="protein sequence ID" value="MBE1612206.1"/>
    <property type="molecule type" value="Genomic_DNA"/>
</dbReference>
<proteinExistence type="predicted"/>
<reference evidence="3" key="1">
    <citation type="submission" date="2020-10" db="EMBL/GenBank/DDBJ databases">
        <title>Sequencing the genomes of 1000 actinobacteria strains.</title>
        <authorList>
            <person name="Klenk H.-P."/>
        </authorList>
    </citation>
    <scope>NUCLEOTIDE SEQUENCE</scope>
    <source>
        <strain evidence="3">DSM 45354</strain>
    </source>
</reference>
<dbReference type="InterPro" id="IPR038765">
    <property type="entry name" value="Papain-like_cys_pep_sf"/>
</dbReference>
<keyword evidence="3" id="KW-0378">Hydrolase</keyword>
<dbReference type="Gene3D" id="3.90.1720.10">
    <property type="entry name" value="endopeptidase domain like (from Nostoc punctiforme)"/>
    <property type="match status" value="1"/>
</dbReference>
<evidence type="ECO:0000313" key="3">
    <source>
        <dbReference type="EMBL" id="MBE1612206.1"/>
    </source>
</evidence>
<sequence>MNFFHRLGAARYVLAALAVALVALGGTALAGVVKSDDSPRTEAAADIAAARPSDTPTTATTPTATPTAVETATATKRSAPRAKPTATTHKRSVTATKETVTKKERSAPAEKRPAVKSQRAVAAPKKSVTDGTITRAEVLARARTWLTDPSISYDMSGRADDPNGVPYRSDCSGYASMALHLDAPGRSTIDLPDVTHVLSDKDDLKPGDLLGIMGPSTGGAGGHVMIFVKWNDDSHSSFTVWEHSGNPDRPHQSVHEWPIQDSRGAYLPYRYDKIVDGS</sequence>
<accession>A0A927N4I4</accession>
<evidence type="ECO:0000256" key="2">
    <source>
        <dbReference type="SAM" id="SignalP"/>
    </source>
</evidence>
<dbReference type="SUPFAM" id="SSF54001">
    <property type="entry name" value="Cysteine proteinases"/>
    <property type="match status" value="1"/>
</dbReference>
<gene>
    <name evidence="3" type="ORF">HEB94_009054</name>
</gene>
<dbReference type="RefSeq" id="WP_192755296.1">
    <property type="nucleotide sequence ID" value="NZ_BAABJL010000005.1"/>
</dbReference>
<feature type="signal peptide" evidence="2">
    <location>
        <begin position="1"/>
        <end position="30"/>
    </location>
</feature>
<feature type="compositionally biased region" description="Basic and acidic residues" evidence="1">
    <location>
        <begin position="99"/>
        <end position="113"/>
    </location>
</feature>
<evidence type="ECO:0000313" key="4">
    <source>
        <dbReference type="Proteomes" id="UP000638648"/>
    </source>
</evidence>
<keyword evidence="2" id="KW-0732">Signal</keyword>
<comment type="caution">
    <text evidence="3">The sequence shown here is derived from an EMBL/GenBank/DDBJ whole genome shotgun (WGS) entry which is preliminary data.</text>
</comment>
<organism evidence="3 4">
    <name type="scientific">Actinopolymorpha pittospori</name>
    <dbReference type="NCBI Taxonomy" id="648752"/>
    <lineage>
        <taxon>Bacteria</taxon>
        <taxon>Bacillati</taxon>
        <taxon>Actinomycetota</taxon>
        <taxon>Actinomycetes</taxon>
        <taxon>Propionibacteriales</taxon>
        <taxon>Actinopolymorphaceae</taxon>
        <taxon>Actinopolymorpha</taxon>
    </lineage>
</organism>
<feature type="compositionally biased region" description="Low complexity" evidence="1">
    <location>
        <begin position="44"/>
        <end position="75"/>
    </location>
</feature>
<name>A0A927N4I4_9ACTN</name>
<feature type="region of interest" description="Disordered" evidence="1">
    <location>
        <begin position="35"/>
        <end position="128"/>
    </location>
</feature>
<evidence type="ECO:0000256" key="1">
    <source>
        <dbReference type="SAM" id="MobiDB-lite"/>
    </source>
</evidence>
<dbReference type="AlphaFoldDB" id="A0A927N4I4"/>
<feature type="chain" id="PRO_5039501856" evidence="2">
    <location>
        <begin position="31"/>
        <end position="278"/>
    </location>
</feature>
<keyword evidence="4" id="KW-1185">Reference proteome</keyword>
<dbReference type="Proteomes" id="UP000638648">
    <property type="component" value="Unassembled WGS sequence"/>
</dbReference>
<protein>
    <submittedName>
        <fullName evidence="3">Cell wall-associated NlpC family hydrolase</fullName>
    </submittedName>
</protein>
<dbReference type="GO" id="GO:0016787">
    <property type="term" value="F:hydrolase activity"/>
    <property type="evidence" value="ECO:0007669"/>
    <property type="project" value="UniProtKB-KW"/>
</dbReference>